<protein>
    <submittedName>
        <fullName evidence="4">Serine hydrolase</fullName>
    </submittedName>
</protein>
<proteinExistence type="predicted"/>
<feature type="region of interest" description="Disordered" evidence="1">
    <location>
        <begin position="534"/>
        <end position="561"/>
    </location>
</feature>
<evidence type="ECO:0000256" key="2">
    <source>
        <dbReference type="SAM" id="Phobius"/>
    </source>
</evidence>
<gene>
    <name evidence="4" type="ORF">NRE15_13160</name>
</gene>
<keyword evidence="4" id="KW-0378">Hydrolase</keyword>
<dbReference type="EMBL" id="CP102453">
    <property type="protein sequence ID" value="UUX33819.1"/>
    <property type="molecule type" value="Genomic_DNA"/>
</dbReference>
<sequence length="609" mass="66619">MQCPNCGREVRSKSQCAYCGHVFSEQEVNESQELSREVVPRTKKNRNVGGFVWNLVKILLAVAVLFLLIMYGPDLASSLWNQFGFGNDNQTNVVENISQESESEVTTSEQAESEVAVTTESDAVSDSQTSEEEASSEEAVAGISIENSEVNVDDYPIINVVLDFNESLGDLTTDSFAFSVGSNGSSTPIEDFSLLHNGQTLTVSYNDPSLQVVAVEDQEQILHITSESLGIDEEVTINIPDTNIDEEQFDQFNDSINTHLSGLGQVSAVFNDVTSDVPLVYDNQSVEASNLISWFVLQSTYQAIEDGDFTLESSITILDDLKADNQDSTVSQAEDGSQMLVSELILAVVQNQDVSALNHLIQATGGPNNLNMWAAEEGYFSTKINELLNVNADGTIVGSFTSAQDIALLLTQLANDELVSAEMDAQFKEVLLQTPVTEKYPVGNELVNRRFELATSDTDEMNQYYSGILETEDAAYVVVSLLSSFSDTEEAVAATSDTIMELITYFETGDTEAASQEEESVVSSDEADQVSIIDETADEEVTPPTQATESTPTTPTTGAGSGEYYIQYVENTNENIYLPDRSIVNANGQIVEPTWWYDESTATYRYSFD</sequence>
<dbReference type="RefSeq" id="WP_313793321.1">
    <property type="nucleotide sequence ID" value="NZ_CP102453.1"/>
</dbReference>
<feature type="transmembrane region" description="Helical" evidence="2">
    <location>
        <begin position="51"/>
        <end position="72"/>
    </location>
</feature>
<name>A0ABY5P4Y8_9LACT</name>
<accession>A0ABY5P4Y8</accession>
<dbReference type="Proteomes" id="UP001315967">
    <property type="component" value="Chromosome"/>
</dbReference>
<feature type="compositionally biased region" description="Low complexity" evidence="1">
    <location>
        <begin position="98"/>
        <end position="115"/>
    </location>
</feature>
<keyword evidence="2" id="KW-0472">Membrane</keyword>
<evidence type="ECO:0000313" key="5">
    <source>
        <dbReference type="Proteomes" id="UP001315967"/>
    </source>
</evidence>
<feature type="compositionally biased region" description="Low complexity" evidence="1">
    <location>
        <begin position="542"/>
        <end position="558"/>
    </location>
</feature>
<evidence type="ECO:0000259" key="3">
    <source>
        <dbReference type="Pfam" id="PF13354"/>
    </source>
</evidence>
<dbReference type="Pfam" id="PF13354">
    <property type="entry name" value="Beta-lactamase2"/>
    <property type="match status" value="1"/>
</dbReference>
<evidence type="ECO:0000313" key="4">
    <source>
        <dbReference type="EMBL" id="UUX33819.1"/>
    </source>
</evidence>
<keyword evidence="2" id="KW-1133">Transmembrane helix</keyword>
<dbReference type="Gene3D" id="3.40.710.10">
    <property type="entry name" value="DD-peptidase/beta-lactamase superfamily"/>
    <property type="match status" value="1"/>
</dbReference>
<feature type="domain" description="Beta-lactamase class A catalytic" evidence="3">
    <location>
        <begin position="271"/>
        <end position="445"/>
    </location>
</feature>
<organism evidence="4 5">
    <name type="scientific">Fundicoccus culcitae</name>
    <dbReference type="NCBI Taxonomy" id="2969821"/>
    <lineage>
        <taxon>Bacteria</taxon>
        <taxon>Bacillati</taxon>
        <taxon>Bacillota</taxon>
        <taxon>Bacilli</taxon>
        <taxon>Lactobacillales</taxon>
        <taxon>Aerococcaceae</taxon>
        <taxon>Fundicoccus</taxon>
    </lineage>
</organism>
<dbReference type="InterPro" id="IPR045155">
    <property type="entry name" value="Beta-lactam_cat"/>
</dbReference>
<evidence type="ECO:0000256" key="1">
    <source>
        <dbReference type="SAM" id="MobiDB-lite"/>
    </source>
</evidence>
<keyword evidence="2" id="KW-0812">Transmembrane</keyword>
<reference evidence="4 5" key="1">
    <citation type="submission" date="2022-08" db="EMBL/GenBank/DDBJ databases">
        <title>Aerococcaceae sp. nov isolated from spoiled eye mask.</title>
        <authorList>
            <person name="Zhou G."/>
            <person name="Xie X.-B."/>
            <person name="Shi Q.-S."/>
            <person name="Wang Y.-S."/>
            <person name="Wen X."/>
            <person name="Peng H."/>
            <person name="Yang X.-J."/>
            <person name="Tao H.-B."/>
            <person name="Huang X.-M."/>
        </authorList>
    </citation>
    <scope>NUCLEOTIDE SEQUENCE [LARGE SCALE GENOMIC DNA]</scope>
    <source>
        <strain evidence="5">DM20194951</strain>
    </source>
</reference>
<keyword evidence="5" id="KW-1185">Reference proteome</keyword>
<feature type="region of interest" description="Disordered" evidence="1">
    <location>
        <begin position="98"/>
        <end position="142"/>
    </location>
</feature>
<dbReference type="GO" id="GO:0016787">
    <property type="term" value="F:hydrolase activity"/>
    <property type="evidence" value="ECO:0007669"/>
    <property type="project" value="UniProtKB-KW"/>
</dbReference>
<dbReference type="InterPro" id="IPR012338">
    <property type="entry name" value="Beta-lactam/transpept-like"/>
</dbReference>
<dbReference type="SUPFAM" id="SSF56601">
    <property type="entry name" value="beta-lactamase/transpeptidase-like"/>
    <property type="match status" value="1"/>
</dbReference>